<evidence type="ECO:0000313" key="2">
    <source>
        <dbReference type="Proteomes" id="UP000250321"/>
    </source>
</evidence>
<dbReference type="EMBL" id="PJQY01001973">
    <property type="protein sequence ID" value="PQP97581.1"/>
    <property type="molecule type" value="Genomic_DNA"/>
</dbReference>
<protein>
    <submittedName>
        <fullName evidence="1">Uncharacterized protein</fullName>
    </submittedName>
</protein>
<comment type="caution">
    <text evidence="1">The sequence shown here is derived from an EMBL/GenBank/DDBJ whole genome shotgun (WGS) entry which is preliminary data.</text>
</comment>
<keyword evidence="2" id="KW-1185">Reference proteome</keyword>
<dbReference type="Proteomes" id="UP000250321">
    <property type="component" value="Unassembled WGS sequence"/>
</dbReference>
<name>A0A314XTH8_PRUYE</name>
<proteinExistence type="predicted"/>
<dbReference type="AlphaFoldDB" id="A0A314XTH8"/>
<sequence length="152" mass="17254">MGRLKKVLKSVLAMASKALQIRKTVKKQEKSRNNPKQLEKLKSEVKMIGKDFKGKEPLFCIDKIAVEAAEYAMAETNLKGKEITYHPDSSGRFEVMEVARASHFNPIEEYRWANDYTGRHSISGDVSSGSGCDGNVRRVQSERFDYNRGGWH</sequence>
<reference evidence="1 2" key="1">
    <citation type="submission" date="2018-02" db="EMBL/GenBank/DDBJ databases">
        <title>Draft genome of wild Prunus yedoensis var. nudiflora.</title>
        <authorList>
            <person name="Baek S."/>
            <person name="Kim J.-H."/>
            <person name="Choi K."/>
            <person name="Kim G.-B."/>
            <person name="Cho A."/>
            <person name="Jang H."/>
            <person name="Shin C.-H."/>
            <person name="Yu H.-J."/>
            <person name="Mun J.-H."/>
        </authorList>
    </citation>
    <scope>NUCLEOTIDE SEQUENCE [LARGE SCALE GENOMIC DNA]</scope>
    <source>
        <strain evidence="2">cv. Jeju island</strain>
        <tissue evidence="1">Leaf</tissue>
    </source>
</reference>
<gene>
    <name evidence="1" type="ORF">Pyn_01927</name>
</gene>
<evidence type="ECO:0000313" key="1">
    <source>
        <dbReference type="EMBL" id="PQP97581.1"/>
    </source>
</evidence>
<accession>A0A314XTH8</accession>
<organism evidence="1 2">
    <name type="scientific">Prunus yedoensis var. nudiflora</name>
    <dbReference type="NCBI Taxonomy" id="2094558"/>
    <lineage>
        <taxon>Eukaryota</taxon>
        <taxon>Viridiplantae</taxon>
        <taxon>Streptophyta</taxon>
        <taxon>Embryophyta</taxon>
        <taxon>Tracheophyta</taxon>
        <taxon>Spermatophyta</taxon>
        <taxon>Magnoliopsida</taxon>
        <taxon>eudicotyledons</taxon>
        <taxon>Gunneridae</taxon>
        <taxon>Pentapetalae</taxon>
        <taxon>rosids</taxon>
        <taxon>fabids</taxon>
        <taxon>Rosales</taxon>
        <taxon>Rosaceae</taxon>
        <taxon>Amygdaloideae</taxon>
        <taxon>Amygdaleae</taxon>
        <taxon>Prunus</taxon>
    </lineage>
</organism>